<dbReference type="RefSeq" id="WP_069475666.1">
    <property type="nucleotide sequence ID" value="NZ_SRLN01000012.1"/>
</dbReference>
<feature type="transmembrane region" description="Helical" evidence="1">
    <location>
        <begin position="38"/>
        <end position="67"/>
    </location>
</feature>
<evidence type="ECO:0000313" key="3">
    <source>
        <dbReference type="Proteomes" id="UP000325636"/>
    </source>
</evidence>
<dbReference type="EMBL" id="SRLN01000012">
    <property type="protein sequence ID" value="KAB0242024.1"/>
    <property type="molecule type" value="Genomic_DNA"/>
</dbReference>
<evidence type="ECO:0000256" key="1">
    <source>
        <dbReference type="SAM" id="Phobius"/>
    </source>
</evidence>
<feature type="transmembrane region" description="Helical" evidence="1">
    <location>
        <begin position="105"/>
        <end position="130"/>
    </location>
</feature>
<accession>A0A5J5LW50</accession>
<feature type="transmembrane region" description="Helical" evidence="1">
    <location>
        <begin position="12"/>
        <end position="32"/>
    </location>
</feature>
<dbReference type="AlphaFoldDB" id="A0A5J5LW50"/>
<feature type="transmembrane region" description="Helical" evidence="1">
    <location>
        <begin position="79"/>
        <end position="99"/>
    </location>
</feature>
<dbReference type="Proteomes" id="UP000325636">
    <property type="component" value="Unassembled WGS sequence"/>
</dbReference>
<protein>
    <submittedName>
        <fullName evidence="2">Uncharacterized protein</fullName>
    </submittedName>
</protein>
<name>A0A5J5LW50_MICAE</name>
<reference evidence="3" key="1">
    <citation type="submission" date="2019-04" db="EMBL/GenBank/DDBJ databases">
        <title>Microviridin 1777: A Toxic Chymotrypsin Inhibitor Discovered by a Metabologenomic Approach.</title>
        <authorList>
            <person name="Sieber S."/>
            <person name="Grendelmeier S.M."/>
            <person name="Harris L.A."/>
            <person name="Mitchell D.A."/>
            <person name="Gademann K."/>
        </authorList>
    </citation>
    <scope>NUCLEOTIDE SEQUENCE [LARGE SCALE GENOMIC DNA]</scope>
    <source>
        <strain evidence="3">EAWAG127a</strain>
    </source>
</reference>
<keyword evidence="1" id="KW-0812">Transmembrane</keyword>
<proteinExistence type="predicted"/>
<organism evidence="2 3">
    <name type="scientific">Microcystis aeruginosa EAWAG127a</name>
    <dbReference type="NCBI Taxonomy" id="2529855"/>
    <lineage>
        <taxon>Bacteria</taxon>
        <taxon>Bacillati</taxon>
        <taxon>Cyanobacteriota</taxon>
        <taxon>Cyanophyceae</taxon>
        <taxon>Oscillatoriophycideae</taxon>
        <taxon>Chroococcales</taxon>
        <taxon>Microcystaceae</taxon>
        <taxon>Microcystis</taxon>
    </lineage>
</organism>
<keyword evidence="1" id="KW-0472">Membrane</keyword>
<comment type="caution">
    <text evidence="2">The sequence shown here is derived from an EMBL/GenBank/DDBJ whole genome shotgun (WGS) entry which is preliminary data.</text>
</comment>
<sequence>METTSIIKRKKPALASFLSLLLLGGGGLFYVGQRTKGFWMLIFLIASALGFYSFGISLLFVLIMGAGDAGNIAQIEGKNTFFPILFSLLILGGGGHFLLKKPRRGILFILTAILVNIPIIGGFFALILGMKESYGMAIRKNNFGSLKTYEYTWDYQSSIVKNEWQISQVFETWRTEKRIGDESRIIDNSSCRDSSINRSIKVSKQWRQTYELEHENAHSLKSGKSVQADKYVTYTKQIEDNFRQKYSISLEENRTFEDMIQIEVKPGRVVTLHISWKKIIQQGYVNMFNIHNPSETIQIPFSAVVDLAFDLKSDEL</sequence>
<evidence type="ECO:0000313" key="2">
    <source>
        <dbReference type="EMBL" id="KAB0242024.1"/>
    </source>
</evidence>
<keyword evidence="1" id="KW-1133">Transmembrane helix</keyword>
<gene>
    <name evidence="2" type="ORF">EZJ55_17180</name>
</gene>